<dbReference type="Proteomes" id="UP000235777">
    <property type="component" value="Unassembled WGS sequence"/>
</dbReference>
<dbReference type="PIRSF" id="PIRSF018297">
    <property type="entry name" value="Doc"/>
    <property type="match status" value="1"/>
</dbReference>
<gene>
    <name evidence="2" type="ORF">C0Z20_22070</name>
</gene>
<protein>
    <submittedName>
        <fullName evidence="2">Type II toxin-antitoxin system death-on-curing family toxin</fullName>
    </submittedName>
</protein>
<organism evidence="2 3">
    <name type="scientific">Trinickia symbiotica</name>
    <dbReference type="NCBI Taxonomy" id="863227"/>
    <lineage>
        <taxon>Bacteria</taxon>
        <taxon>Pseudomonadati</taxon>
        <taxon>Pseudomonadota</taxon>
        <taxon>Betaproteobacteria</taxon>
        <taxon>Burkholderiales</taxon>
        <taxon>Burkholderiaceae</taxon>
        <taxon>Trinickia</taxon>
    </lineage>
</organism>
<proteinExistence type="predicted"/>
<accession>A0A2N7WYZ9</accession>
<dbReference type="SUPFAM" id="SSF140931">
    <property type="entry name" value="Fic-like"/>
    <property type="match status" value="1"/>
</dbReference>
<dbReference type="OrthoDB" id="9802752at2"/>
<dbReference type="InterPro" id="IPR036597">
    <property type="entry name" value="Fido-like_dom_sf"/>
</dbReference>
<dbReference type="Gene3D" id="1.20.120.1870">
    <property type="entry name" value="Fic/DOC protein, Fido domain"/>
    <property type="match status" value="1"/>
</dbReference>
<keyword evidence="3" id="KW-1185">Reference proteome</keyword>
<dbReference type="InterPro" id="IPR003812">
    <property type="entry name" value="Fido"/>
</dbReference>
<comment type="caution">
    <text evidence="2">The sequence shown here is derived from an EMBL/GenBank/DDBJ whole genome shotgun (WGS) entry which is preliminary data.</text>
</comment>
<evidence type="ECO:0000259" key="1">
    <source>
        <dbReference type="PROSITE" id="PS51459"/>
    </source>
</evidence>
<dbReference type="InterPro" id="IPR053737">
    <property type="entry name" value="Type_II_TA_Toxin"/>
</dbReference>
<dbReference type="PANTHER" id="PTHR39426">
    <property type="entry name" value="HOMOLOGY TO DEATH-ON-CURING PROTEIN OF PHAGE P1"/>
    <property type="match status" value="1"/>
</dbReference>
<dbReference type="InterPro" id="IPR006440">
    <property type="entry name" value="Doc"/>
</dbReference>
<dbReference type="RefSeq" id="WP_020566150.1">
    <property type="nucleotide sequence ID" value="NZ_KB890170.1"/>
</dbReference>
<dbReference type="STRING" id="863227.GCA_000373005_01823"/>
<dbReference type="Pfam" id="PF02661">
    <property type="entry name" value="Fic"/>
    <property type="match status" value="1"/>
</dbReference>
<dbReference type="PROSITE" id="PS51459">
    <property type="entry name" value="FIDO"/>
    <property type="match status" value="1"/>
</dbReference>
<dbReference type="PANTHER" id="PTHR39426:SF1">
    <property type="entry name" value="HOMOLOGY TO DEATH-ON-CURING PROTEIN OF PHAGE P1"/>
    <property type="match status" value="1"/>
</dbReference>
<reference evidence="2 3" key="1">
    <citation type="submission" date="2018-01" db="EMBL/GenBank/DDBJ databases">
        <title>Whole genome analyses suggest that Burkholderia sensu lato contains two further novel genera in the rhizoxinica-symbiotica group Mycetohabitans gen. nov., and Trinickia gen. nov.: implications for the evolution of diazotrophy and nodulation in the Burkholderiaceae.</title>
        <authorList>
            <person name="Estrada-de los Santos P."/>
            <person name="Palmer M."/>
            <person name="Chavez-Ramirez B."/>
            <person name="Beukes C."/>
            <person name="Steenkamp E.T."/>
            <person name="Hirsch A.M."/>
            <person name="Manyaka P."/>
            <person name="Maluk M."/>
            <person name="Lafos M."/>
            <person name="Crook M."/>
            <person name="Gross E."/>
            <person name="Simon M.F."/>
            <person name="Bueno dos Reis Junior F."/>
            <person name="Poole P.S."/>
            <person name="Venter S.N."/>
            <person name="James E.K."/>
        </authorList>
    </citation>
    <scope>NUCLEOTIDE SEQUENCE [LARGE SCALE GENOMIC DNA]</scope>
    <source>
        <strain evidence="2 3">JPY 581</strain>
    </source>
</reference>
<dbReference type="AlphaFoldDB" id="A0A2N7WYZ9"/>
<sequence>MTVWRWVRADLVYAVHDRQLAEHGGLDGVRDIGAVESALARPQNLDMYGDADVAALAAAYAYGLARNHGFADGNKRTAWIAARLFLADNGYRVQFDPADAVRTMEDVAAGEIDEGQLAEWFRQRTVLA</sequence>
<dbReference type="NCBIfam" id="TIGR01550">
    <property type="entry name" value="DOC_P1"/>
    <property type="match status" value="1"/>
</dbReference>
<feature type="domain" description="Fido" evidence="1">
    <location>
        <begin position="7"/>
        <end position="123"/>
    </location>
</feature>
<dbReference type="EMBL" id="PNYC01000015">
    <property type="protein sequence ID" value="PMS34726.1"/>
    <property type="molecule type" value="Genomic_DNA"/>
</dbReference>
<evidence type="ECO:0000313" key="3">
    <source>
        <dbReference type="Proteomes" id="UP000235777"/>
    </source>
</evidence>
<name>A0A2N7WYZ9_9BURK</name>
<evidence type="ECO:0000313" key="2">
    <source>
        <dbReference type="EMBL" id="PMS34726.1"/>
    </source>
</evidence>
<dbReference type="GO" id="GO:0016301">
    <property type="term" value="F:kinase activity"/>
    <property type="evidence" value="ECO:0007669"/>
    <property type="project" value="InterPro"/>
</dbReference>